<evidence type="ECO:0000313" key="2">
    <source>
        <dbReference type="EMBL" id="KAK3582771.1"/>
    </source>
</evidence>
<keyword evidence="3" id="KW-1185">Reference proteome</keyword>
<dbReference type="Gene3D" id="2.130.10.30">
    <property type="entry name" value="Regulator of chromosome condensation 1/beta-lactamase-inhibitor protein II"/>
    <property type="match status" value="2"/>
</dbReference>
<dbReference type="Pfam" id="PF00415">
    <property type="entry name" value="RCC1"/>
    <property type="match status" value="2"/>
</dbReference>
<protein>
    <recommendedName>
        <fullName evidence="4">RCC1 domain-containing protein 1</fullName>
    </recommendedName>
</protein>
<dbReference type="InterPro" id="IPR000408">
    <property type="entry name" value="Reg_chr_condens"/>
</dbReference>
<dbReference type="PRINTS" id="PR00633">
    <property type="entry name" value="RCCNDNSATION"/>
</dbReference>
<comment type="caution">
    <text evidence="2">The sequence shown here is derived from an EMBL/GenBank/DDBJ whole genome shotgun (WGS) entry which is preliminary data.</text>
</comment>
<dbReference type="PROSITE" id="PS00626">
    <property type="entry name" value="RCC1_2"/>
    <property type="match status" value="1"/>
</dbReference>
<evidence type="ECO:0000313" key="3">
    <source>
        <dbReference type="Proteomes" id="UP001195483"/>
    </source>
</evidence>
<sequence length="659" mass="73165">MDESFLYLCGFNGFGQINQFCKDCQSSQNDASNHMCFSSPQKSFVSHAVRVVSTWSKICVITGKGHLYVGGLKHKDDNMLYIHSDQVSPDIAATCDNFTIFKRTPEKLCLLVEGEMTVQDLDITKEIEVKEVAGCDKELAVVSEDQHIYSGSLHQLMEGPVKLTMTFICGSIKIQSVSCGKEHVLLLSSTGEVYSYGKGSRGQLGYGDLHVDQQTTPLPVETLSGLAVRVIAAGGWHSTAVTAEGDLYVWGWNESGQLGLTNGKKELKEFDSTLAQTNTKVTSAPEKTISSDELQPENIENLRRNSDTSFQRKWDIKKSRQSVNSTFLQFDRSGNTMTWNTRQSCNEGEDVSAQIFKDEQMFIKTCNACQSKNVEKSQPEVKTCLKAWNKRCFVDSDQHCGDVLGKTDFVTALINSNLEKPAIQLTDKPGISNAGNSSCSRNSTNQDLSDISYSMDIRNQNLSDIRNKCSGENEKLYQNTGSFTDAWHNNRSVNAAHNNSEAKKQKFSNCWNTHSVGAGDTDLNINERPSFAGNIKGHISAVHGEQRSNIKLHKQRMHLVFHQNTEPVQIQGVPQVLDLPEAVKVTKVSCGSRHTAVLLDNGCLMTTGWNGYGQLCHSDVTSRDFFQTVSFFTDQQLVVTNVFCDMWTTAIIAQEITEH</sequence>
<dbReference type="InterPro" id="IPR009091">
    <property type="entry name" value="RCC1/BLIP-II"/>
</dbReference>
<dbReference type="EMBL" id="JAEAOA010000947">
    <property type="protein sequence ID" value="KAK3582771.1"/>
    <property type="molecule type" value="Genomic_DNA"/>
</dbReference>
<reference evidence="2" key="3">
    <citation type="submission" date="2023-05" db="EMBL/GenBank/DDBJ databases">
        <authorList>
            <person name="Smith C.H."/>
        </authorList>
    </citation>
    <scope>NUCLEOTIDE SEQUENCE</scope>
    <source>
        <strain evidence="2">CHS0354</strain>
        <tissue evidence="2">Mantle</tissue>
    </source>
</reference>
<dbReference type="PROSITE" id="PS50012">
    <property type="entry name" value="RCC1_3"/>
    <property type="match status" value="1"/>
</dbReference>
<reference evidence="2" key="2">
    <citation type="journal article" date="2021" name="Genome Biol. Evol.">
        <title>Developing a high-quality reference genome for a parasitic bivalve with doubly uniparental inheritance (Bivalvia: Unionida).</title>
        <authorList>
            <person name="Smith C.H."/>
        </authorList>
    </citation>
    <scope>NUCLEOTIDE SEQUENCE</scope>
    <source>
        <strain evidence="2">CHS0354</strain>
        <tissue evidence="2">Mantle</tissue>
    </source>
</reference>
<organism evidence="2 3">
    <name type="scientific">Potamilus streckersoni</name>
    <dbReference type="NCBI Taxonomy" id="2493646"/>
    <lineage>
        <taxon>Eukaryota</taxon>
        <taxon>Metazoa</taxon>
        <taxon>Spiralia</taxon>
        <taxon>Lophotrochozoa</taxon>
        <taxon>Mollusca</taxon>
        <taxon>Bivalvia</taxon>
        <taxon>Autobranchia</taxon>
        <taxon>Heteroconchia</taxon>
        <taxon>Palaeoheterodonta</taxon>
        <taxon>Unionida</taxon>
        <taxon>Unionoidea</taxon>
        <taxon>Unionidae</taxon>
        <taxon>Ambleminae</taxon>
        <taxon>Lampsilini</taxon>
        <taxon>Potamilus</taxon>
    </lineage>
</organism>
<feature type="repeat" description="RCC1" evidence="1">
    <location>
        <begin position="191"/>
        <end position="244"/>
    </location>
</feature>
<dbReference type="PANTHER" id="PTHR46849">
    <property type="entry name" value="RCC1 DOMAIN-CONTAINING PROTEIN 1"/>
    <property type="match status" value="1"/>
</dbReference>
<gene>
    <name evidence="2" type="ORF">CHS0354_015299</name>
</gene>
<dbReference type="AlphaFoldDB" id="A0AAE0RZV3"/>
<evidence type="ECO:0000256" key="1">
    <source>
        <dbReference type="PROSITE-ProRule" id="PRU00235"/>
    </source>
</evidence>
<evidence type="ECO:0008006" key="4">
    <source>
        <dbReference type="Google" id="ProtNLM"/>
    </source>
</evidence>
<reference evidence="2" key="1">
    <citation type="journal article" date="2021" name="Genome Biol. Evol.">
        <title>A High-Quality Reference Genome for a Parasitic Bivalve with Doubly Uniparental Inheritance (Bivalvia: Unionida).</title>
        <authorList>
            <person name="Smith C.H."/>
        </authorList>
    </citation>
    <scope>NUCLEOTIDE SEQUENCE</scope>
    <source>
        <strain evidence="2">CHS0354</strain>
    </source>
</reference>
<dbReference type="Pfam" id="PF13540">
    <property type="entry name" value="RCC1_2"/>
    <property type="match status" value="1"/>
</dbReference>
<proteinExistence type="predicted"/>
<dbReference type="InterPro" id="IPR052830">
    <property type="entry name" value="RCC1_domain-containing"/>
</dbReference>
<dbReference type="Proteomes" id="UP001195483">
    <property type="component" value="Unassembled WGS sequence"/>
</dbReference>
<accession>A0AAE0RZV3</accession>
<dbReference type="SUPFAM" id="SSF50985">
    <property type="entry name" value="RCC1/BLIP-II"/>
    <property type="match status" value="1"/>
</dbReference>
<name>A0AAE0RZV3_9BIVA</name>
<dbReference type="PANTHER" id="PTHR46849:SF1">
    <property type="entry name" value="RCC1 DOMAIN-CONTAINING PROTEIN 1"/>
    <property type="match status" value="1"/>
</dbReference>